<dbReference type="EMBL" id="JAPMOS010000026">
    <property type="protein sequence ID" value="KAJ4458675.1"/>
    <property type="molecule type" value="Genomic_DNA"/>
</dbReference>
<feature type="region of interest" description="Disordered" evidence="1">
    <location>
        <begin position="1"/>
        <end position="28"/>
    </location>
</feature>
<sequence length="113" mass="12418">MQKHAGWYHRRPVRPSYQTPGATGLEAKFPLPASPAAAVAIPRPPRTRPAHHPAGPSGKPFVMDQLLGWYSKLQATATSMPVFRRRARCYPEIPTVEKRSSPPDVQMAGSLPP</sequence>
<feature type="region of interest" description="Disordered" evidence="1">
    <location>
        <begin position="94"/>
        <end position="113"/>
    </location>
</feature>
<name>A0ABQ8UMI1_9EUKA</name>
<protein>
    <submittedName>
        <fullName evidence="2">Uncharacterized protein</fullName>
    </submittedName>
</protein>
<feature type="region of interest" description="Disordered" evidence="1">
    <location>
        <begin position="39"/>
        <end position="58"/>
    </location>
</feature>
<proteinExistence type="predicted"/>
<dbReference type="Proteomes" id="UP001141327">
    <property type="component" value="Unassembled WGS sequence"/>
</dbReference>
<accession>A0ABQ8UMI1</accession>
<gene>
    <name evidence="2" type="ORF">PAPYR_5432</name>
</gene>
<organism evidence="2 3">
    <name type="scientific">Paratrimastix pyriformis</name>
    <dbReference type="NCBI Taxonomy" id="342808"/>
    <lineage>
        <taxon>Eukaryota</taxon>
        <taxon>Metamonada</taxon>
        <taxon>Preaxostyla</taxon>
        <taxon>Paratrimastigidae</taxon>
        <taxon>Paratrimastix</taxon>
    </lineage>
</organism>
<reference evidence="2" key="1">
    <citation type="journal article" date="2022" name="bioRxiv">
        <title>Genomics of Preaxostyla Flagellates Illuminates Evolutionary Transitions and the Path Towards Mitochondrial Loss.</title>
        <authorList>
            <person name="Novak L.V.F."/>
            <person name="Treitli S.C."/>
            <person name="Pyrih J."/>
            <person name="Halakuc P."/>
            <person name="Pipaliya S.V."/>
            <person name="Vacek V."/>
            <person name="Brzon O."/>
            <person name="Soukal P."/>
            <person name="Eme L."/>
            <person name="Dacks J.B."/>
            <person name="Karnkowska A."/>
            <person name="Elias M."/>
            <person name="Hampl V."/>
        </authorList>
    </citation>
    <scope>NUCLEOTIDE SEQUENCE</scope>
    <source>
        <strain evidence="2">RCP-MX</strain>
    </source>
</reference>
<comment type="caution">
    <text evidence="2">The sequence shown here is derived from an EMBL/GenBank/DDBJ whole genome shotgun (WGS) entry which is preliminary data.</text>
</comment>
<evidence type="ECO:0000313" key="2">
    <source>
        <dbReference type="EMBL" id="KAJ4458675.1"/>
    </source>
</evidence>
<evidence type="ECO:0000313" key="3">
    <source>
        <dbReference type="Proteomes" id="UP001141327"/>
    </source>
</evidence>
<evidence type="ECO:0000256" key="1">
    <source>
        <dbReference type="SAM" id="MobiDB-lite"/>
    </source>
</evidence>
<feature type="compositionally biased region" description="Basic residues" evidence="1">
    <location>
        <begin position="1"/>
        <end position="13"/>
    </location>
</feature>
<keyword evidence="3" id="KW-1185">Reference proteome</keyword>